<reference evidence="1" key="1">
    <citation type="journal article" date="2014" name="Front. Microbiol.">
        <title>High frequency of phylogenetically diverse reductive dehalogenase-homologous genes in deep subseafloor sedimentary metagenomes.</title>
        <authorList>
            <person name="Kawai M."/>
            <person name="Futagami T."/>
            <person name="Toyoda A."/>
            <person name="Takaki Y."/>
            <person name="Nishi S."/>
            <person name="Hori S."/>
            <person name="Arai W."/>
            <person name="Tsubouchi T."/>
            <person name="Morono Y."/>
            <person name="Uchiyama I."/>
            <person name="Ito T."/>
            <person name="Fujiyama A."/>
            <person name="Inagaki F."/>
            <person name="Takami H."/>
        </authorList>
    </citation>
    <scope>NUCLEOTIDE SEQUENCE</scope>
    <source>
        <strain evidence="1">Expedition CK06-06</strain>
    </source>
</reference>
<evidence type="ECO:0000313" key="1">
    <source>
        <dbReference type="EMBL" id="GAF82953.1"/>
    </source>
</evidence>
<comment type="caution">
    <text evidence="1">The sequence shown here is derived from an EMBL/GenBank/DDBJ whole genome shotgun (WGS) entry which is preliminary data.</text>
</comment>
<organism evidence="1">
    <name type="scientific">marine sediment metagenome</name>
    <dbReference type="NCBI Taxonomy" id="412755"/>
    <lineage>
        <taxon>unclassified sequences</taxon>
        <taxon>metagenomes</taxon>
        <taxon>ecological metagenomes</taxon>
    </lineage>
</organism>
<gene>
    <name evidence="1" type="ORF">S01H1_06682</name>
</gene>
<feature type="non-terminal residue" evidence="1">
    <location>
        <position position="43"/>
    </location>
</feature>
<proteinExistence type="predicted"/>
<protein>
    <recommendedName>
        <fullName evidence="2">Glycosyltransferase subfamily 4-like N-terminal domain-containing protein</fullName>
    </recommendedName>
</protein>
<accession>X0SPF4</accession>
<dbReference type="EMBL" id="BARS01003449">
    <property type="protein sequence ID" value="GAF82953.1"/>
    <property type="molecule type" value="Genomic_DNA"/>
</dbReference>
<evidence type="ECO:0008006" key="2">
    <source>
        <dbReference type="Google" id="ProtNLM"/>
    </source>
</evidence>
<sequence>MHILHVEKMLFSPSGVTSTVRALVRWQQAHGHSVSMFGCDRDG</sequence>
<dbReference type="AlphaFoldDB" id="X0SPF4"/>
<name>X0SPF4_9ZZZZ</name>